<dbReference type="GO" id="GO:0005886">
    <property type="term" value="C:plasma membrane"/>
    <property type="evidence" value="ECO:0007669"/>
    <property type="project" value="TreeGrafter"/>
</dbReference>
<feature type="transmembrane region" description="Helical" evidence="8">
    <location>
        <begin position="302"/>
        <end position="320"/>
    </location>
</feature>
<proteinExistence type="inferred from homology"/>
<feature type="transmembrane region" description="Helical" evidence="8">
    <location>
        <begin position="141"/>
        <end position="164"/>
    </location>
</feature>
<evidence type="ECO:0000256" key="8">
    <source>
        <dbReference type="SAM" id="Phobius"/>
    </source>
</evidence>
<evidence type="ECO:0000256" key="5">
    <source>
        <dbReference type="ARBA" id="ARBA00022989"/>
    </source>
</evidence>
<feature type="transmembrane region" description="Helical" evidence="8">
    <location>
        <begin position="215"/>
        <end position="240"/>
    </location>
</feature>
<evidence type="ECO:0000256" key="2">
    <source>
        <dbReference type="ARBA" id="ARBA00006434"/>
    </source>
</evidence>
<feature type="transmembrane region" description="Helical" evidence="8">
    <location>
        <begin position="6"/>
        <end position="26"/>
    </location>
</feature>
<feature type="transmembrane region" description="Helical" evidence="8">
    <location>
        <begin position="440"/>
        <end position="457"/>
    </location>
</feature>
<dbReference type="PANTHER" id="PTHR48086">
    <property type="entry name" value="SODIUM/PROLINE SYMPORTER-RELATED"/>
    <property type="match status" value="1"/>
</dbReference>
<keyword evidence="6 8" id="KW-0472">Membrane</keyword>
<dbReference type="EMBL" id="CP033169">
    <property type="protein sequence ID" value="AYO30008.1"/>
    <property type="molecule type" value="Genomic_DNA"/>
</dbReference>
<keyword evidence="4 8" id="KW-0812">Transmembrane</keyword>
<feature type="transmembrane region" description="Helical" evidence="8">
    <location>
        <begin position="114"/>
        <end position="135"/>
    </location>
</feature>
<comment type="similarity">
    <text evidence="2 7">Belongs to the sodium:solute symporter (SSF) (TC 2.A.21) family.</text>
</comment>
<dbReference type="InterPro" id="IPR001734">
    <property type="entry name" value="Na/solute_symporter"/>
</dbReference>
<feature type="transmembrane region" description="Helical" evidence="8">
    <location>
        <begin position="72"/>
        <end position="93"/>
    </location>
</feature>
<dbReference type="Pfam" id="PF00474">
    <property type="entry name" value="SSF"/>
    <property type="match status" value="1"/>
</dbReference>
<feature type="transmembrane region" description="Helical" evidence="8">
    <location>
        <begin position="38"/>
        <end position="60"/>
    </location>
</feature>
<name>A0A3G2R4G7_9FIRM</name>
<reference evidence="9 10" key="1">
    <citation type="submission" date="2018-10" db="EMBL/GenBank/DDBJ databases">
        <authorList>
            <person name="Zhang X."/>
        </authorList>
    </citation>
    <scope>NUCLEOTIDE SEQUENCE [LARGE SCALE GENOMIC DNA]</scope>
    <source>
        <strain evidence="9 10">SK-G1</strain>
    </source>
</reference>
<protein>
    <submittedName>
        <fullName evidence="9">Sodium:solute symporter family protein</fullName>
    </submittedName>
</protein>
<feature type="transmembrane region" description="Helical" evidence="8">
    <location>
        <begin position="260"/>
        <end position="282"/>
    </location>
</feature>
<keyword evidence="5 8" id="KW-1133">Transmembrane helix</keyword>
<dbReference type="CDD" id="cd10322">
    <property type="entry name" value="SLC5sbd"/>
    <property type="match status" value="1"/>
</dbReference>
<dbReference type="AlphaFoldDB" id="A0A3G2R4G7"/>
<dbReference type="Proteomes" id="UP000280960">
    <property type="component" value="Chromosome"/>
</dbReference>
<evidence type="ECO:0000256" key="7">
    <source>
        <dbReference type="RuleBase" id="RU362091"/>
    </source>
</evidence>
<dbReference type="InterPro" id="IPR050277">
    <property type="entry name" value="Sodium:Solute_Symporter"/>
</dbReference>
<feature type="transmembrane region" description="Helical" evidence="8">
    <location>
        <begin position="386"/>
        <end position="404"/>
    </location>
</feature>
<evidence type="ECO:0000313" key="9">
    <source>
        <dbReference type="EMBL" id="AYO30008.1"/>
    </source>
</evidence>
<dbReference type="PROSITE" id="PS50283">
    <property type="entry name" value="NA_SOLUT_SYMP_3"/>
    <property type="match status" value="1"/>
</dbReference>
<dbReference type="KEGG" id="bacg:D2962_04750"/>
<dbReference type="GO" id="GO:0022857">
    <property type="term" value="F:transmembrane transporter activity"/>
    <property type="evidence" value="ECO:0007669"/>
    <property type="project" value="InterPro"/>
</dbReference>
<sequence length="467" mass="49093">MILFIVILYMALMLFVGWWCSKYYINGMTDFLLAGRRLGIWLLAGTLAATHFGGGAVMGGGEYGFNYGISGAWYGVSCGIGLLLLAFMTASKFRDLSLYTVPDYLEQRYGGKTVRVLGAILSLIALVGILAAQVLSAKGALGILGIKGNAGAIIATLVFIVYTTSGGLWAATITDFVQIILAAIGVIIASAVVLAKTGGFGGLSAMLVTKGAEAGYFNIWGMGTASIMWVLLPTVMYTLIGQDFYQRLFAAKDAKVARNASIVGGIVLVIVSFFPAIIGMGARALSNIDEAGMSVPWVMENLLHPVIGGIVLAAILAAIMSTADSLLTAAASHIVKDLWVETFKLDEVKDEKRLLNISRNFTFLIGILSLIIALLVPGIIDALIYSYTMYTAGVFIPVIGGVLWKGATRAGALSSLIGGSIVALCGILSKANIFGAPAEIYAALVSLVIFVVVSLATQKKLVDGITK</sequence>
<evidence type="ECO:0000256" key="6">
    <source>
        <dbReference type="ARBA" id="ARBA00023136"/>
    </source>
</evidence>
<evidence type="ECO:0000256" key="3">
    <source>
        <dbReference type="ARBA" id="ARBA00022448"/>
    </source>
</evidence>
<comment type="subcellular location">
    <subcellularLocation>
        <location evidence="1">Membrane</location>
        <topology evidence="1">Multi-pass membrane protein</topology>
    </subcellularLocation>
</comment>
<dbReference type="InterPro" id="IPR038377">
    <property type="entry name" value="Na/Glc_symporter_sf"/>
</dbReference>
<evidence type="ECO:0000313" key="10">
    <source>
        <dbReference type="Proteomes" id="UP000280960"/>
    </source>
</evidence>
<evidence type="ECO:0000256" key="1">
    <source>
        <dbReference type="ARBA" id="ARBA00004141"/>
    </source>
</evidence>
<feature type="transmembrane region" description="Helical" evidence="8">
    <location>
        <begin position="361"/>
        <end position="380"/>
    </location>
</feature>
<dbReference type="Gene3D" id="1.20.1730.10">
    <property type="entry name" value="Sodium/glucose cotransporter"/>
    <property type="match status" value="1"/>
</dbReference>
<keyword evidence="10" id="KW-1185">Reference proteome</keyword>
<feature type="transmembrane region" description="Helical" evidence="8">
    <location>
        <begin position="416"/>
        <end position="434"/>
    </location>
</feature>
<keyword evidence="3" id="KW-0813">Transport</keyword>
<accession>A0A3G2R4G7</accession>
<organism evidence="9 10">
    <name type="scientific">Biomaibacter acetigenes</name>
    <dbReference type="NCBI Taxonomy" id="2316383"/>
    <lineage>
        <taxon>Bacteria</taxon>
        <taxon>Bacillati</taxon>
        <taxon>Bacillota</taxon>
        <taxon>Clostridia</taxon>
        <taxon>Thermosediminibacterales</taxon>
        <taxon>Tepidanaerobacteraceae</taxon>
        <taxon>Biomaibacter</taxon>
    </lineage>
</organism>
<feature type="transmembrane region" description="Helical" evidence="8">
    <location>
        <begin position="176"/>
        <end position="195"/>
    </location>
</feature>
<dbReference type="RefSeq" id="WP_120766484.1">
    <property type="nucleotide sequence ID" value="NZ_CP033169.1"/>
</dbReference>
<gene>
    <name evidence="9" type="ORF">D2962_04750</name>
</gene>
<evidence type="ECO:0000256" key="4">
    <source>
        <dbReference type="ARBA" id="ARBA00022692"/>
    </source>
</evidence>
<dbReference type="PANTHER" id="PTHR48086:SF7">
    <property type="entry name" value="SODIUM-SOLUTE SYMPORTER-RELATED"/>
    <property type="match status" value="1"/>
</dbReference>